<dbReference type="EMBL" id="CAJQUM010000001">
    <property type="protein sequence ID" value="CAG4882214.1"/>
    <property type="molecule type" value="Genomic_DNA"/>
</dbReference>
<dbReference type="PANTHER" id="PTHR24421:SF59">
    <property type="entry name" value="OXYGEN SENSOR HISTIDINE KINASE NREB"/>
    <property type="match status" value="1"/>
</dbReference>
<dbReference type="GO" id="GO:0046983">
    <property type="term" value="F:protein dimerization activity"/>
    <property type="evidence" value="ECO:0007669"/>
    <property type="project" value="InterPro"/>
</dbReference>
<dbReference type="GO" id="GO:0000155">
    <property type="term" value="F:phosphorelay sensor kinase activity"/>
    <property type="evidence" value="ECO:0007669"/>
    <property type="project" value="InterPro"/>
</dbReference>
<proteinExistence type="predicted"/>
<dbReference type="Pfam" id="PF07730">
    <property type="entry name" value="HisKA_3"/>
    <property type="match status" value="1"/>
</dbReference>
<dbReference type="SUPFAM" id="SSF55785">
    <property type="entry name" value="PYP-like sensor domain (PAS domain)"/>
    <property type="match status" value="1"/>
</dbReference>
<dbReference type="SMART" id="SM00387">
    <property type="entry name" value="HATPase_c"/>
    <property type="match status" value="1"/>
</dbReference>
<dbReference type="PROSITE" id="PS50109">
    <property type="entry name" value="HIS_KIN"/>
    <property type="match status" value="1"/>
</dbReference>
<dbReference type="InterPro" id="IPR013655">
    <property type="entry name" value="PAS_fold_3"/>
</dbReference>
<keyword evidence="2 6" id="KW-0418">Kinase</keyword>
<dbReference type="InterPro" id="IPR005467">
    <property type="entry name" value="His_kinase_dom"/>
</dbReference>
<evidence type="ECO:0000259" key="4">
    <source>
        <dbReference type="PROSITE" id="PS50109"/>
    </source>
</evidence>
<evidence type="ECO:0000313" key="6">
    <source>
        <dbReference type="EMBL" id="CAG4882214.1"/>
    </source>
</evidence>
<dbReference type="InterPro" id="IPR011006">
    <property type="entry name" value="CheY-like_superfamily"/>
</dbReference>
<dbReference type="Gene3D" id="3.30.565.10">
    <property type="entry name" value="Histidine kinase-like ATPase, C-terminal domain"/>
    <property type="match status" value="1"/>
</dbReference>
<dbReference type="InterPro" id="IPR035965">
    <property type="entry name" value="PAS-like_dom_sf"/>
</dbReference>
<feature type="domain" description="PAS" evidence="5">
    <location>
        <begin position="143"/>
        <end position="219"/>
    </location>
</feature>
<evidence type="ECO:0000313" key="7">
    <source>
        <dbReference type="Proteomes" id="UP000742786"/>
    </source>
</evidence>
<dbReference type="SUPFAM" id="SSF52172">
    <property type="entry name" value="CheY-like"/>
    <property type="match status" value="1"/>
</dbReference>
<dbReference type="PROSITE" id="PS50112">
    <property type="entry name" value="PAS"/>
    <property type="match status" value="1"/>
</dbReference>
<evidence type="ECO:0000256" key="3">
    <source>
        <dbReference type="ARBA" id="ARBA00023012"/>
    </source>
</evidence>
<sequence>MFPVSMTLRLLQIEDSQDDADLVCNALEAGGFAIEAHRIESEAEMIVALRQGGWNLIICDYSLQQFSAQRALDILSDWGQEVPFIITSNMVCEEVAAVLTRSGATNFTMKSNLEQLPGVVKLELRKCAAHKGHHMATTALQESEARYRMIAANLPGMVYQSLVLRDGDIWFLYVSDQCKPLLGIEAEMLKESSAHLFDLVVPEDRASLHQMYSNILNGQATVNWEGRFRIPSYQDIKWINIRANNREMPSGGILSDGIMSNITKNRTLQLDLMRSQEQLRELSSHLQFAKEQERARIARELHDDLGSTLTAIKIDLMRLRGGLPAERADLAQKIDSASSLLDHAMDTVRNVSQSLRPGILDYGLQAAIEWQTQEFEERLGITCELHCHADIVSLDADASTALFRIFQETLTNISKHANATKVIVTLIGDDEMVLLEVEDNGHGIATRDMDKVGSFGIRNMRERVGALGGEIEIEGNVDRGTRVCVTIPLPSAIIESDQADTQQMLF</sequence>
<comment type="caution">
    <text evidence="6">The sequence shown here is derived from an EMBL/GenBank/DDBJ whole genome shotgun (WGS) entry which is preliminary data.</text>
</comment>
<dbReference type="GO" id="GO:0016020">
    <property type="term" value="C:membrane"/>
    <property type="evidence" value="ECO:0007669"/>
    <property type="project" value="InterPro"/>
</dbReference>
<evidence type="ECO:0000256" key="1">
    <source>
        <dbReference type="ARBA" id="ARBA00022679"/>
    </source>
</evidence>
<keyword evidence="7" id="KW-1185">Reference proteome</keyword>
<dbReference type="Pfam" id="PF02518">
    <property type="entry name" value="HATPase_c"/>
    <property type="match status" value="1"/>
</dbReference>
<dbReference type="PANTHER" id="PTHR24421">
    <property type="entry name" value="NITRATE/NITRITE SENSOR PROTEIN NARX-RELATED"/>
    <property type="match status" value="1"/>
</dbReference>
<dbReference type="NCBIfam" id="TIGR00229">
    <property type="entry name" value="sensory_box"/>
    <property type="match status" value="1"/>
</dbReference>
<dbReference type="InterPro" id="IPR011712">
    <property type="entry name" value="Sig_transdc_His_kin_sub3_dim/P"/>
</dbReference>
<dbReference type="InterPro" id="IPR003594">
    <property type="entry name" value="HATPase_dom"/>
</dbReference>
<dbReference type="Gene3D" id="3.40.50.2300">
    <property type="match status" value="1"/>
</dbReference>
<keyword evidence="3" id="KW-0902">Two-component regulatory system</keyword>
<reference evidence="6" key="1">
    <citation type="submission" date="2021-04" db="EMBL/GenBank/DDBJ databases">
        <authorList>
            <person name="Hornung B."/>
        </authorList>
    </citation>
    <scope>NUCLEOTIDE SEQUENCE</scope>
    <source>
        <strain evidence="6">G5G6</strain>
    </source>
</reference>
<accession>A0A916MYU0</accession>
<name>A0A916MYU0_9PROT</name>
<dbReference type="InterPro" id="IPR036890">
    <property type="entry name" value="HATPase_C_sf"/>
</dbReference>
<dbReference type="SUPFAM" id="SSF55874">
    <property type="entry name" value="ATPase domain of HSP90 chaperone/DNA topoisomerase II/histidine kinase"/>
    <property type="match status" value="1"/>
</dbReference>
<protein>
    <submittedName>
        <fullName evidence="6">Signal transduction histidine kinase</fullName>
    </submittedName>
</protein>
<dbReference type="CDD" id="cd16917">
    <property type="entry name" value="HATPase_UhpB-NarQ-NarX-like"/>
    <property type="match status" value="1"/>
</dbReference>
<gene>
    <name evidence="6" type="ORF">GTOL_10096</name>
</gene>
<keyword evidence="1" id="KW-0808">Transferase</keyword>
<dbReference type="AlphaFoldDB" id="A0A916MYU0"/>
<dbReference type="Pfam" id="PF08447">
    <property type="entry name" value="PAS_3"/>
    <property type="match status" value="1"/>
</dbReference>
<evidence type="ECO:0000256" key="2">
    <source>
        <dbReference type="ARBA" id="ARBA00022777"/>
    </source>
</evidence>
<dbReference type="CDD" id="cd00130">
    <property type="entry name" value="PAS"/>
    <property type="match status" value="1"/>
</dbReference>
<dbReference type="Gene3D" id="3.30.450.20">
    <property type="entry name" value="PAS domain"/>
    <property type="match status" value="1"/>
</dbReference>
<feature type="domain" description="Histidine kinase" evidence="4">
    <location>
        <begin position="402"/>
        <end position="491"/>
    </location>
</feature>
<organism evidence="6 7">
    <name type="scientific">Georgfuchsia toluolica</name>
    <dbReference type="NCBI Taxonomy" id="424218"/>
    <lineage>
        <taxon>Bacteria</taxon>
        <taxon>Pseudomonadati</taxon>
        <taxon>Pseudomonadota</taxon>
        <taxon>Betaproteobacteria</taxon>
        <taxon>Nitrosomonadales</taxon>
        <taxon>Sterolibacteriaceae</taxon>
        <taxon>Georgfuchsia</taxon>
    </lineage>
</organism>
<dbReference type="Proteomes" id="UP000742786">
    <property type="component" value="Unassembled WGS sequence"/>
</dbReference>
<evidence type="ECO:0000259" key="5">
    <source>
        <dbReference type="PROSITE" id="PS50112"/>
    </source>
</evidence>
<dbReference type="InterPro" id="IPR000014">
    <property type="entry name" value="PAS"/>
</dbReference>
<dbReference type="Gene3D" id="1.20.5.1930">
    <property type="match status" value="1"/>
</dbReference>
<dbReference type="InterPro" id="IPR050482">
    <property type="entry name" value="Sensor_HK_TwoCompSys"/>
</dbReference>